<sequence length="47" mass="5090">MAGSFKSGLDELMVCDACLFQTDSGVKEKPAFRKKAGLVIQEVSLKI</sequence>
<evidence type="ECO:0000313" key="2">
    <source>
        <dbReference type="Proteomes" id="UP000076577"/>
    </source>
</evidence>
<dbReference type="Proteomes" id="UP000076577">
    <property type="component" value="Unassembled WGS sequence"/>
</dbReference>
<proteinExistence type="predicted"/>
<organism evidence="1 2">
    <name type="scientific">Pseudovibrio axinellae</name>
    <dbReference type="NCBI Taxonomy" id="989403"/>
    <lineage>
        <taxon>Bacteria</taxon>
        <taxon>Pseudomonadati</taxon>
        <taxon>Pseudomonadota</taxon>
        <taxon>Alphaproteobacteria</taxon>
        <taxon>Hyphomicrobiales</taxon>
        <taxon>Stappiaceae</taxon>
        <taxon>Pseudovibrio</taxon>
    </lineage>
</organism>
<dbReference type="PATRIC" id="fig|989403.3.peg.2372"/>
<protein>
    <submittedName>
        <fullName evidence="1">Uncharacterized protein</fullName>
    </submittedName>
</protein>
<name>A0A165YC39_9HYPH</name>
<gene>
    <name evidence="1" type="ORF">PsAD2_02220</name>
</gene>
<dbReference type="AlphaFoldDB" id="A0A165YC39"/>
<comment type="caution">
    <text evidence="1">The sequence shown here is derived from an EMBL/GenBank/DDBJ whole genome shotgun (WGS) entry which is preliminary data.</text>
</comment>
<accession>A0A165YC39</accession>
<dbReference type="EMBL" id="LMCB01000017">
    <property type="protein sequence ID" value="KZL18705.1"/>
    <property type="molecule type" value="Genomic_DNA"/>
</dbReference>
<keyword evidence="2" id="KW-1185">Reference proteome</keyword>
<evidence type="ECO:0000313" key="1">
    <source>
        <dbReference type="EMBL" id="KZL18705.1"/>
    </source>
</evidence>
<reference evidence="1 2" key="1">
    <citation type="journal article" date="2016" name="Front. Microbiol.">
        <title>Comparative Genomic Analysis Reveals a Diverse Repertoire of Genes Involved in Prokaryote-Eukaryote Interactions within the Pseudovibrio Genus.</title>
        <authorList>
            <person name="Romano S."/>
            <person name="Fernandez-Guerra A."/>
            <person name="Reen F.J."/>
            <person name="Glockner F.O."/>
            <person name="Crowley S.P."/>
            <person name="O'Sullivan O."/>
            <person name="Cotter P.D."/>
            <person name="Adams C."/>
            <person name="Dobson A.D."/>
            <person name="O'Gara F."/>
        </authorList>
    </citation>
    <scope>NUCLEOTIDE SEQUENCE [LARGE SCALE GENOMIC DNA]</scope>
    <source>
        <strain evidence="1 2">Ad2</strain>
    </source>
</reference>